<gene>
    <name evidence="4" type="ORF">RN606_13210</name>
    <name evidence="5" type="ORF">RN607_13115</name>
</gene>
<proteinExistence type="predicted"/>
<keyword evidence="1" id="KW-0547">Nucleotide-binding</keyword>
<sequence>MEKNAIEIHGLRVVRGHKEVLHDLSLTVPRGAVVGLLGPSGGGKSTLMRSIVGAQIVAGGEIKIFGLDAGTPPLRSRVGYVTQAPSVYGDLTVRQNLSYFGALVGADADNVTHTISSVGLDEQADQVVSTLSGGQLSRVSLAAAILGRPELLVLDEPTVGLDPALRDDLWKLFRRFAEGGTTLLVSSHVMDEATRCDRLLFLREGRILADGTLDEITAETGTADAESAFLVLARRKEAA</sequence>
<dbReference type="PROSITE" id="PS00211">
    <property type="entry name" value="ABC_TRANSPORTER_1"/>
    <property type="match status" value="1"/>
</dbReference>
<dbReference type="SMART" id="SM00382">
    <property type="entry name" value="AAA"/>
    <property type="match status" value="1"/>
</dbReference>
<accession>A0AA96F5P9</accession>
<evidence type="ECO:0000256" key="1">
    <source>
        <dbReference type="ARBA" id="ARBA00022741"/>
    </source>
</evidence>
<feature type="domain" description="ABC transporter" evidence="3">
    <location>
        <begin position="6"/>
        <end position="229"/>
    </location>
</feature>
<dbReference type="InterPro" id="IPR003593">
    <property type="entry name" value="AAA+_ATPase"/>
</dbReference>
<reference evidence="4 6" key="1">
    <citation type="submission" date="2023-09" db="EMBL/GenBank/DDBJ databases">
        <title>Demequina sp. a novel bacteria isolated from Capsicum annuum.</title>
        <authorList>
            <person name="Humaira Z."/>
            <person name="Lee J."/>
            <person name="Cho D."/>
        </authorList>
    </citation>
    <scope>NUCLEOTIDE SEQUENCE [LARGE SCALE GENOMIC DNA]</scope>
    <source>
        <strain evidence="4 6">OYTSA14</strain>
        <strain evidence="5">PMTSA13</strain>
    </source>
</reference>
<accession>A0AA96FES8</accession>
<keyword evidence="6" id="KW-1185">Reference proteome</keyword>
<evidence type="ECO:0000256" key="2">
    <source>
        <dbReference type="ARBA" id="ARBA00022840"/>
    </source>
</evidence>
<dbReference type="GO" id="GO:0016887">
    <property type="term" value="F:ATP hydrolysis activity"/>
    <property type="evidence" value="ECO:0007669"/>
    <property type="project" value="InterPro"/>
</dbReference>
<dbReference type="CDD" id="cd03230">
    <property type="entry name" value="ABC_DR_subfamily_A"/>
    <property type="match status" value="1"/>
</dbReference>
<dbReference type="GO" id="GO:0005524">
    <property type="term" value="F:ATP binding"/>
    <property type="evidence" value="ECO:0007669"/>
    <property type="project" value="UniProtKB-KW"/>
</dbReference>
<keyword evidence="2 4" id="KW-0067">ATP-binding</keyword>
<dbReference type="Pfam" id="PF00005">
    <property type="entry name" value="ABC_tran"/>
    <property type="match status" value="1"/>
</dbReference>
<dbReference type="PANTHER" id="PTHR43038">
    <property type="entry name" value="ATP-BINDING CASSETTE, SUB-FAMILY H, MEMBER 1"/>
    <property type="match status" value="1"/>
</dbReference>
<dbReference type="SUPFAM" id="SSF52540">
    <property type="entry name" value="P-loop containing nucleoside triphosphate hydrolases"/>
    <property type="match status" value="1"/>
</dbReference>
<dbReference type="AlphaFoldDB" id="A0AA96F5P9"/>
<dbReference type="InterPro" id="IPR003439">
    <property type="entry name" value="ABC_transporter-like_ATP-bd"/>
</dbReference>
<evidence type="ECO:0000313" key="4">
    <source>
        <dbReference type="EMBL" id="WNM24303.1"/>
    </source>
</evidence>
<evidence type="ECO:0000259" key="3">
    <source>
        <dbReference type="PROSITE" id="PS50893"/>
    </source>
</evidence>
<dbReference type="PROSITE" id="PS50893">
    <property type="entry name" value="ABC_TRANSPORTER_2"/>
    <property type="match status" value="1"/>
</dbReference>
<protein>
    <submittedName>
        <fullName evidence="4">ABC transporter ATP-binding protein</fullName>
    </submittedName>
</protein>
<dbReference type="KEGG" id="dcp:RN607_13115"/>
<name>A0AA96F5P9_9MICO</name>
<dbReference type="InterPro" id="IPR017871">
    <property type="entry name" value="ABC_transporter-like_CS"/>
</dbReference>
<evidence type="ECO:0000313" key="6">
    <source>
        <dbReference type="Proteomes" id="UP001304125"/>
    </source>
</evidence>
<dbReference type="Gene3D" id="3.40.50.300">
    <property type="entry name" value="P-loop containing nucleotide triphosphate hydrolases"/>
    <property type="match status" value="1"/>
</dbReference>
<dbReference type="RefSeq" id="WP_313497889.1">
    <property type="nucleotide sequence ID" value="NZ_CP134879.1"/>
</dbReference>
<evidence type="ECO:0000313" key="5">
    <source>
        <dbReference type="EMBL" id="WNM27125.1"/>
    </source>
</evidence>
<organism evidence="4 6">
    <name type="scientific">Demequina capsici</name>
    <dbReference type="NCBI Taxonomy" id="3075620"/>
    <lineage>
        <taxon>Bacteria</taxon>
        <taxon>Bacillati</taxon>
        <taxon>Actinomycetota</taxon>
        <taxon>Actinomycetes</taxon>
        <taxon>Micrococcales</taxon>
        <taxon>Demequinaceae</taxon>
        <taxon>Demequina</taxon>
    </lineage>
</organism>
<dbReference type="PANTHER" id="PTHR43038:SF3">
    <property type="entry name" value="ABC TRANSPORTER G FAMILY MEMBER 20 ISOFORM X1"/>
    <property type="match status" value="1"/>
</dbReference>
<dbReference type="Proteomes" id="UP001303408">
    <property type="component" value="Chromosome"/>
</dbReference>
<dbReference type="EMBL" id="CP134879">
    <property type="protein sequence ID" value="WNM24303.1"/>
    <property type="molecule type" value="Genomic_DNA"/>
</dbReference>
<dbReference type="EMBL" id="CP134880">
    <property type="protein sequence ID" value="WNM27125.1"/>
    <property type="molecule type" value="Genomic_DNA"/>
</dbReference>
<dbReference type="InterPro" id="IPR027417">
    <property type="entry name" value="P-loop_NTPase"/>
</dbReference>
<dbReference type="Proteomes" id="UP001304125">
    <property type="component" value="Chromosome"/>
</dbReference>